<evidence type="ECO:0000313" key="1">
    <source>
        <dbReference type="EMBL" id="SDH44210.1"/>
    </source>
</evidence>
<dbReference type="Pfam" id="PF20132">
    <property type="entry name" value="DUF6522"/>
    <property type="match status" value="1"/>
</dbReference>
<organism evidence="1 2">
    <name type="scientific">Bosea robiniae</name>
    <dbReference type="NCBI Taxonomy" id="1036780"/>
    <lineage>
        <taxon>Bacteria</taxon>
        <taxon>Pseudomonadati</taxon>
        <taxon>Pseudomonadota</taxon>
        <taxon>Alphaproteobacteria</taxon>
        <taxon>Hyphomicrobiales</taxon>
        <taxon>Boseaceae</taxon>
        <taxon>Bosea</taxon>
    </lineage>
</organism>
<reference evidence="1 2" key="1">
    <citation type="submission" date="2016-10" db="EMBL/GenBank/DDBJ databases">
        <authorList>
            <person name="Varghese N."/>
            <person name="Submissions S."/>
        </authorList>
    </citation>
    <scope>NUCLEOTIDE SEQUENCE [LARGE SCALE GENOMIC DNA]</scope>
    <source>
        <strain evidence="1 2">DSM 26672</strain>
    </source>
</reference>
<evidence type="ECO:0000313" key="2">
    <source>
        <dbReference type="Proteomes" id="UP000199468"/>
    </source>
</evidence>
<sequence>MTTGEASPEPPFVRDADGSFVLDAARLAKRFGWSAEELRDLMRRGLVTSRVERGEAEDEGRWRLSVRCGNRCWQAVVQPDGTVADEQLDFVPPQGRRERR</sequence>
<dbReference type="Proteomes" id="UP000199468">
    <property type="component" value="Unassembled WGS sequence"/>
</dbReference>
<proteinExistence type="predicted"/>
<name>A0ABY0P6R7_9HYPH</name>
<keyword evidence="2" id="KW-1185">Reference proteome</keyword>
<dbReference type="RefSeq" id="WP_091861396.1">
    <property type="nucleotide sequence ID" value="NZ_FNBZ01000008.1"/>
</dbReference>
<dbReference type="InterPro" id="IPR045389">
    <property type="entry name" value="DUF6522"/>
</dbReference>
<dbReference type="EMBL" id="FNBZ01000008">
    <property type="protein sequence ID" value="SDH44210.1"/>
    <property type="molecule type" value="Genomic_DNA"/>
</dbReference>
<gene>
    <name evidence="1" type="ORF">SAMN05421844_108286</name>
</gene>
<accession>A0ABY0P6R7</accession>
<comment type="caution">
    <text evidence="1">The sequence shown here is derived from an EMBL/GenBank/DDBJ whole genome shotgun (WGS) entry which is preliminary data.</text>
</comment>
<protein>
    <submittedName>
        <fullName evidence="1">Uncharacterized protein</fullName>
    </submittedName>
</protein>